<gene>
    <name evidence="3" type="ORF">SAMN04488072_107133</name>
</gene>
<dbReference type="PANTHER" id="PTHR31793:SF27">
    <property type="entry name" value="NOVEL THIOESTERASE SUPERFAMILY DOMAIN AND SAPOSIN A-TYPE DOMAIN CONTAINING PROTEIN (0610012H03RIK)"/>
    <property type="match status" value="1"/>
</dbReference>
<evidence type="ECO:0000313" key="3">
    <source>
        <dbReference type="EMBL" id="SFB11917.1"/>
    </source>
</evidence>
<dbReference type="AlphaFoldDB" id="A0A1I0YGD6"/>
<dbReference type="Gene3D" id="3.10.129.10">
    <property type="entry name" value="Hotdog Thioesterase"/>
    <property type="match status" value="1"/>
</dbReference>
<sequence length="127" mass="14332">MEIKPRISETDMLGHINNASYFVYMEEARLTFLKELGMHVSNGEFTFVLVSTKCNFVRQGYVGQVFDVQTDVSHIGRTSLTLISEIAEKESGKIIAKGEATIVYFDTVYQRAAELPDSFRVKLKANT</sequence>
<keyword evidence="4" id="KW-1185">Reference proteome</keyword>
<protein>
    <submittedName>
        <fullName evidence="3">Acyl-CoA thioester hydrolase</fullName>
    </submittedName>
</protein>
<dbReference type="SUPFAM" id="SSF54637">
    <property type="entry name" value="Thioesterase/thiol ester dehydrase-isomerase"/>
    <property type="match status" value="1"/>
</dbReference>
<dbReference type="CDD" id="cd00586">
    <property type="entry name" value="4HBT"/>
    <property type="match status" value="1"/>
</dbReference>
<evidence type="ECO:0000313" key="4">
    <source>
        <dbReference type="Proteomes" id="UP000198642"/>
    </source>
</evidence>
<reference evidence="3 4" key="1">
    <citation type="submission" date="2016-10" db="EMBL/GenBank/DDBJ databases">
        <authorList>
            <person name="de Groot N.N."/>
        </authorList>
    </citation>
    <scope>NUCLEOTIDE SEQUENCE [LARGE SCALE GENOMIC DNA]</scope>
    <source>
        <strain evidence="3 4">CGMCC 1.3702</strain>
    </source>
</reference>
<evidence type="ECO:0000256" key="2">
    <source>
        <dbReference type="ARBA" id="ARBA00022801"/>
    </source>
</evidence>
<proteinExistence type="inferred from homology"/>
<dbReference type="GO" id="GO:0047617">
    <property type="term" value="F:fatty acyl-CoA hydrolase activity"/>
    <property type="evidence" value="ECO:0007669"/>
    <property type="project" value="TreeGrafter"/>
</dbReference>
<keyword evidence="2 3" id="KW-0378">Hydrolase</keyword>
<accession>A0A1I0YGD6</accession>
<dbReference type="Proteomes" id="UP000198642">
    <property type="component" value="Unassembled WGS sequence"/>
</dbReference>
<dbReference type="EMBL" id="FOJW01000007">
    <property type="protein sequence ID" value="SFB11917.1"/>
    <property type="molecule type" value="Genomic_DNA"/>
</dbReference>
<dbReference type="Pfam" id="PF13279">
    <property type="entry name" value="4HBT_2"/>
    <property type="match status" value="1"/>
</dbReference>
<dbReference type="InterPro" id="IPR050563">
    <property type="entry name" value="4-hydroxybenzoyl-CoA_TE"/>
</dbReference>
<dbReference type="PANTHER" id="PTHR31793">
    <property type="entry name" value="4-HYDROXYBENZOYL-COA THIOESTERASE FAMILY MEMBER"/>
    <property type="match status" value="1"/>
</dbReference>
<dbReference type="InterPro" id="IPR029069">
    <property type="entry name" value="HotDog_dom_sf"/>
</dbReference>
<name>A0A1I0YGD6_9BACI</name>
<evidence type="ECO:0000256" key="1">
    <source>
        <dbReference type="ARBA" id="ARBA00005953"/>
    </source>
</evidence>
<organism evidence="3 4">
    <name type="scientific">Lentibacillus halodurans</name>
    <dbReference type="NCBI Taxonomy" id="237679"/>
    <lineage>
        <taxon>Bacteria</taxon>
        <taxon>Bacillati</taxon>
        <taxon>Bacillota</taxon>
        <taxon>Bacilli</taxon>
        <taxon>Bacillales</taxon>
        <taxon>Bacillaceae</taxon>
        <taxon>Lentibacillus</taxon>
    </lineage>
</organism>
<comment type="similarity">
    <text evidence="1">Belongs to the 4-hydroxybenzoyl-CoA thioesterase family.</text>
</comment>
<dbReference type="STRING" id="237679.SAMN04488072_107133"/>